<keyword evidence="3" id="KW-1185">Reference proteome</keyword>
<proteinExistence type="predicted"/>
<organism evidence="2 3">
    <name type="scientific">Echinicola pacifica</name>
    <dbReference type="NCBI Taxonomy" id="346377"/>
    <lineage>
        <taxon>Bacteria</taxon>
        <taxon>Pseudomonadati</taxon>
        <taxon>Bacteroidota</taxon>
        <taxon>Cytophagia</taxon>
        <taxon>Cytophagales</taxon>
        <taxon>Cyclobacteriaceae</taxon>
        <taxon>Echinicola</taxon>
    </lineage>
</organism>
<evidence type="ECO:0000259" key="1">
    <source>
        <dbReference type="PROSITE" id="PS50042"/>
    </source>
</evidence>
<protein>
    <submittedName>
        <fullName evidence="2">cAMP-binding protein</fullName>
    </submittedName>
</protein>
<dbReference type="AlphaFoldDB" id="A0A918UTT6"/>
<dbReference type="Gene3D" id="2.60.120.10">
    <property type="entry name" value="Jelly Rolls"/>
    <property type="match status" value="1"/>
</dbReference>
<gene>
    <name evidence="2" type="ORF">GCM10007049_27660</name>
</gene>
<dbReference type="SUPFAM" id="SSF51206">
    <property type="entry name" value="cAMP-binding domain-like"/>
    <property type="match status" value="1"/>
</dbReference>
<evidence type="ECO:0000313" key="2">
    <source>
        <dbReference type="EMBL" id="GGZ32616.1"/>
    </source>
</evidence>
<sequence>MHLKLHQNILQHIKMTEEEMILFDSYWTERVLQKGEYLLRNGELSITDNYVVSGALKAFYINPTRGTEEILFFAIEDWWATDLLSFNKQKPSNYTIQALETTHIIQIHRQAFQDMLASLPQLERYFRIILESYLGSLQRRIIVQNTMAAEERYHDFIAHYPLIAQKVPQYLIASYLGISPEFISRIKNK</sequence>
<feature type="domain" description="Cyclic nucleotide-binding" evidence="1">
    <location>
        <begin position="22"/>
        <end position="124"/>
    </location>
</feature>
<reference evidence="2" key="2">
    <citation type="submission" date="2020-09" db="EMBL/GenBank/DDBJ databases">
        <authorList>
            <person name="Sun Q."/>
            <person name="Kim S."/>
        </authorList>
    </citation>
    <scope>NUCLEOTIDE SEQUENCE</scope>
    <source>
        <strain evidence="2">KCTC 12368</strain>
    </source>
</reference>
<dbReference type="InterPro" id="IPR014710">
    <property type="entry name" value="RmlC-like_jellyroll"/>
</dbReference>
<dbReference type="EMBL" id="BMWX01000004">
    <property type="protein sequence ID" value="GGZ32616.1"/>
    <property type="molecule type" value="Genomic_DNA"/>
</dbReference>
<reference evidence="2" key="1">
    <citation type="journal article" date="2014" name="Int. J. Syst. Evol. Microbiol.">
        <title>Complete genome sequence of Corynebacterium casei LMG S-19264T (=DSM 44701T), isolated from a smear-ripened cheese.</title>
        <authorList>
            <consortium name="US DOE Joint Genome Institute (JGI-PGF)"/>
            <person name="Walter F."/>
            <person name="Albersmeier A."/>
            <person name="Kalinowski J."/>
            <person name="Ruckert C."/>
        </authorList>
    </citation>
    <scope>NUCLEOTIDE SEQUENCE</scope>
    <source>
        <strain evidence="2">KCTC 12368</strain>
    </source>
</reference>
<dbReference type="RefSeq" id="WP_018475951.1">
    <property type="nucleotide sequence ID" value="NZ_BMWX01000004.1"/>
</dbReference>
<dbReference type="Pfam" id="PF00027">
    <property type="entry name" value="cNMP_binding"/>
    <property type="match status" value="1"/>
</dbReference>
<evidence type="ECO:0000313" key="3">
    <source>
        <dbReference type="Proteomes" id="UP000619457"/>
    </source>
</evidence>
<dbReference type="CDD" id="cd00038">
    <property type="entry name" value="CAP_ED"/>
    <property type="match status" value="1"/>
</dbReference>
<dbReference type="InterPro" id="IPR018490">
    <property type="entry name" value="cNMP-bd_dom_sf"/>
</dbReference>
<dbReference type="InterPro" id="IPR000595">
    <property type="entry name" value="cNMP-bd_dom"/>
</dbReference>
<dbReference type="PROSITE" id="PS50042">
    <property type="entry name" value="CNMP_BINDING_3"/>
    <property type="match status" value="1"/>
</dbReference>
<dbReference type="Proteomes" id="UP000619457">
    <property type="component" value="Unassembled WGS sequence"/>
</dbReference>
<name>A0A918UTT6_9BACT</name>
<accession>A0A918UTT6</accession>
<comment type="caution">
    <text evidence="2">The sequence shown here is derived from an EMBL/GenBank/DDBJ whole genome shotgun (WGS) entry which is preliminary data.</text>
</comment>